<dbReference type="AlphaFoldDB" id="A0A4Q0YPE0"/>
<accession>A0A4Q0YPE0</accession>
<sequence>MGTVEFHFTANGEEIDLAPGATADVTIPIYTATYPDGSNINIGDSVPLWSLNEDTGIWTQEGNGTVIASSDSPTALAFEATVSHFSWWNCDVSINAGQVTVTVVSDKEGTATIYGETQTDIGWRPSQVGTVISVNSSTNPLFVPSNAETCLRVTANFDDGTSANSDTQCVTPAPSESLARTFTVGIDTGEPLNVVPLPKTGDDLVEVVGLYLNSLITPIQLLPVSTESSVTYSISSGSLPPGISLNAINATQAEIVGSTTTSGSFSAIILAIDDEGASDEIIVSFDVSNAVAPPDLPAASQKIEGTENVVVDLNTFNQGGAVAAWMISDELPDWLSFNNSTGILTMIEEPDTVCKSFTSPIMATNSSGNANSLLTVGIFQGGTYVQIGGDGLPCVDNVDQGPLF</sequence>
<dbReference type="EMBL" id="PEIB01000015">
    <property type="protein sequence ID" value="RXJ72822.1"/>
    <property type="molecule type" value="Genomic_DNA"/>
</dbReference>
<protein>
    <recommendedName>
        <fullName evidence="3">Dystroglycan-type cadherin-like domain-containing protein</fullName>
    </recommendedName>
</protein>
<dbReference type="OrthoDB" id="5846989at2"/>
<organism evidence="1 2">
    <name type="scientific">Veronia nyctiphanis</name>
    <dbReference type="NCBI Taxonomy" id="1278244"/>
    <lineage>
        <taxon>Bacteria</taxon>
        <taxon>Pseudomonadati</taxon>
        <taxon>Pseudomonadota</taxon>
        <taxon>Gammaproteobacteria</taxon>
        <taxon>Vibrionales</taxon>
        <taxon>Vibrionaceae</taxon>
        <taxon>Veronia</taxon>
    </lineage>
</organism>
<evidence type="ECO:0000313" key="1">
    <source>
        <dbReference type="EMBL" id="RXJ72822.1"/>
    </source>
</evidence>
<dbReference type="Gene3D" id="2.60.40.10">
    <property type="entry name" value="Immunoglobulins"/>
    <property type="match status" value="2"/>
</dbReference>
<dbReference type="InterPro" id="IPR013783">
    <property type="entry name" value="Ig-like_fold"/>
</dbReference>
<reference evidence="1 2" key="1">
    <citation type="submission" date="2017-10" db="EMBL/GenBank/DDBJ databases">
        <title>Nyctiphanis sp. nov., isolated from the stomach of the euphausiid Nyctiphanes simplex (Hansen, 1911) in the Gulf of California.</title>
        <authorList>
            <person name="Gomez-Gil B."/>
            <person name="Aguilar-Mendez M."/>
            <person name="Lopez-Cortes A."/>
            <person name="Gomez-Gutierrez J."/>
            <person name="Roque A."/>
            <person name="Lang E."/>
            <person name="Gonzalez-Castillo A."/>
        </authorList>
    </citation>
    <scope>NUCLEOTIDE SEQUENCE [LARGE SCALE GENOMIC DNA]</scope>
    <source>
        <strain evidence="1 2">CAIM 600</strain>
    </source>
</reference>
<evidence type="ECO:0008006" key="3">
    <source>
        <dbReference type="Google" id="ProtNLM"/>
    </source>
</evidence>
<proteinExistence type="predicted"/>
<name>A0A4Q0YPE0_9GAMM</name>
<dbReference type="RefSeq" id="WP_129122667.1">
    <property type="nucleotide sequence ID" value="NZ_PEIB01000015.1"/>
</dbReference>
<keyword evidence="2" id="KW-1185">Reference proteome</keyword>
<comment type="caution">
    <text evidence="1">The sequence shown here is derived from an EMBL/GenBank/DDBJ whole genome shotgun (WGS) entry which is preliminary data.</text>
</comment>
<evidence type="ECO:0000313" key="2">
    <source>
        <dbReference type="Proteomes" id="UP000290287"/>
    </source>
</evidence>
<dbReference type="Proteomes" id="UP000290287">
    <property type="component" value="Unassembled WGS sequence"/>
</dbReference>
<gene>
    <name evidence="1" type="ORF">CS022_13265</name>
</gene>